<feature type="region of interest" description="Disordered" evidence="2">
    <location>
        <begin position="369"/>
        <end position="394"/>
    </location>
</feature>
<evidence type="ECO:0000313" key="4">
    <source>
        <dbReference type="Proteomes" id="UP000799538"/>
    </source>
</evidence>
<evidence type="ECO:0000256" key="1">
    <source>
        <dbReference type="SAM" id="Coils"/>
    </source>
</evidence>
<reference evidence="4" key="1">
    <citation type="journal article" date="2020" name="Stud. Mycol.">
        <title>101 Dothideomycetes genomes: A test case for predicting lifestyles and emergence of pathogens.</title>
        <authorList>
            <person name="Haridas S."/>
            <person name="Albert R."/>
            <person name="Binder M."/>
            <person name="Bloem J."/>
            <person name="LaButti K."/>
            <person name="Salamov A."/>
            <person name="Andreopoulos B."/>
            <person name="Baker S."/>
            <person name="Barry K."/>
            <person name="Bills G."/>
            <person name="Bluhm B."/>
            <person name="Cannon C."/>
            <person name="Castanera R."/>
            <person name="Culley D."/>
            <person name="Daum C."/>
            <person name="Ezra D."/>
            <person name="Gonzalez J."/>
            <person name="Henrissat B."/>
            <person name="Kuo A."/>
            <person name="Liang C."/>
            <person name="Lipzen A."/>
            <person name="Lutzoni F."/>
            <person name="Magnuson J."/>
            <person name="Mondo S."/>
            <person name="Nolan M."/>
            <person name="Ohm R."/>
            <person name="Pangilinan J."/>
            <person name="Park H.-J."/>
            <person name="Ramirez L."/>
            <person name="Alfaro M."/>
            <person name="Sun H."/>
            <person name="Tritt A."/>
            <person name="Yoshinaga Y."/>
            <person name="Zwiers L.-H."/>
            <person name="Turgeon B."/>
            <person name="Goodwin S."/>
            <person name="Spatafora J."/>
            <person name="Crous P."/>
            <person name="Grigoriev I."/>
        </authorList>
    </citation>
    <scope>NUCLEOTIDE SEQUENCE [LARGE SCALE GENOMIC DNA]</scope>
    <source>
        <strain evidence="4">CECT 20119</strain>
    </source>
</reference>
<feature type="coiled-coil region" evidence="1">
    <location>
        <begin position="203"/>
        <end position="297"/>
    </location>
</feature>
<keyword evidence="1" id="KW-0175">Coiled coil</keyword>
<keyword evidence="4" id="KW-1185">Reference proteome</keyword>
<gene>
    <name evidence="3" type="ORF">BDZ85DRAFT_91501</name>
</gene>
<evidence type="ECO:0000313" key="3">
    <source>
        <dbReference type="EMBL" id="KAF2225299.1"/>
    </source>
</evidence>
<dbReference type="OrthoDB" id="3946595at2759"/>
<name>A0A6A6GI74_9PEZI</name>
<accession>A0A6A6GI74</accession>
<sequence length="494" mass="55072">MPVNDLEMALSRSIPVIKSRLSSRSVTAIVENAAKNCQTSLMDHGSIARSSILLSAMITARTDFSPDQVDGLWPLSPSLHAVVKRGPDNSVAIGLLQSLSTILIQTAVVAAQAGFTIPTSSIKDLLSVSLVPQSTANRRRPHIPSALFSRRSTVPISSHTGWRETLSKAIEVKSATEHETIFAAVASICADLEQRCHDFEAPLRAEKTKLSKLQCEYDELTEAFGNVESQLVDRDVQVSNMEAERQGLHADLNEAAKDKTNLLLRVDEAEARLQKAQQSAREEVARLQQKCEESDVRHASEKARHLEEIEMLTGRGKQLARDGQAQMEQLRREKTHRVELENKILSIEAARFALAEQVESTTEALKALRTDMSSAQDKERELRDRLTSESNELKSSRIAAERLRSEMLELKESTEREKQDFLAEYHASADQAQAKVRRFVSSCFAIAYNPSGKLSEYPCRIQSPLSKDKPRKPQSRIHPQSMPWKLACTTNSAR</sequence>
<proteinExistence type="predicted"/>
<protein>
    <submittedName>
        <fullName evidence="3">Uncharacterized protein</fullName>
    </submittedName>
</protein>
<dbReference type="AlphaFoldDB" id="A0A6A6GI74"/>
<evidence type="ECO:0000256" key="2">
    <source>
        <dbReference type="SAM" id="MobiDB-lite"/>
    </source>
</evidence>
<organism evidence="3 4">
    <name type="scientific">Elsinoe ampelina</name>
    <dbReference type="NCBI Taxonomy" id="302913"/>
    <lineage>
        <taxon>Eukaryota</taxon>
        <taxon>Fungi</taxon>
        <taxon>Dikarya</taxon>
        <taxon>Ascomycota</taxon>
        <taxon>Pezizomycotina</taxon>
        <taxon>Dothideomycetes</taxon>
        <taxon>Dothideomycetidae</taxon>
        <taxon>Myriangiales</taxon>
        <taxon>Elsinoaceae</taxon>
        <taxon>Elsinoe</taxon>
    </lineage>
</organism>
<dbReference type="Proteomes" id="UP000799538">
    <property type="component" value="Unassembled WGS sequence"/>
</dbReference>
<feature type="region of interest" description="Disordered" evidence="2">
    <location>
        <begin position="462"/>
        <end position="494"/>
    </location>
</feature>
<feature type="compositionally biased region" description="Basic and acidic residues" evidence="2">
    <location>
        <begin position="376"/>
        <end position="394"/>
    </location>
</feature>
<dbReference type="EMBL" id="ML992504">
    <property type="protein sequence ID" value="KAF2225299.1"/>
    <property type="molecule type" value="Genomic_DNA"/>
</dbReference>